<evidence type="ECO:0000313" key="1">
    <source>
        <dbReference type="EMBL" id="ESL06439.1"/>
    </source>
</evidence>
<dbReference type="VEuPathDB" id="TriTrypDB:TRSC58_05888"/>
<keyword evidence="2" id="KW-1185">Reference proteome</keyword>
<dbReference type="EMBL" id="AUPL01005888">
    <property type="protein sequence ID" value="ESL06439.1"/>
    <property type="molecule type" value="Genomic_DNA"/>
</dbReference>
<evidence type="ECO:0000313" key="2">
    <source>
        <dbReference type="Proteomes" id="UP000031737"/>
    </source>
</evidence>
<proteinExistence type="predicted"/>
<organism evidence="1 2">
    <name type="scientific">Trypanosoma rangeli SC58</name>
    <dbReference type="NCBI Taxonomy" id="429131"/>
    <lineage>
        <taxon>Eukaryota</taxon>
        <taxon>Discoba</taxon>
        <taxon>Euglenozoa</taxon>
        <taxon>Kinetoplastea</taxon>
        <taxon>Metakinetoplastina</taxon>
        <taxon>Trypanosomatida</taxon>
        <taxon>Trypanosomatidae</taxon>
        <taxon>Trypanosoma</taxon>
        <taxon>Herpetosoma</taxon>
    </lineage>
</organism>
<sequence>MTGSLGMTLVPEKVLQSIDDDTAVYCASHEIASLDLACELLATLQKAANDGTLESQLSCVGSSGISGRSPTAVEVLQNCCCRWWECRADVEEAFLQLYYCIQTVVMVMKPENGAAPILNFLADLFAGVPGTVGVERLAEALQVEKSWLALAGVPGLPSTQLQKEETKQLPLGISLLEQILDSFCVVTDEKLPAYLYCTLQPLFCEMKSCWLLSGFFADTPLGLVGTEEAVKRAKNRLELHASSLQFLLKLAEEDFDCGDSATALEQKKQLKEMLSCVTATQSAFTENGICRQIASEWPRAVEDVRKIISGADKTFLGGLPEEIMAALDTLLQLSPHRVMDHIVHCFQLPLSSGLLDNGVGGTKLGGDAPTVAVAVGVSFDGMSLEEVEYLLQPSDPDETSTIQTEGNTVSARIYLHFYRMFKMLMRACGVQKSQVAVMLWPFFELQASPFLRFVPSARLETMMRCHSYALFDVLAGEPCGITAALLLGGDWVRAARGHFVQWLSERHGKERQLPTVIFKQLWRETNNCEATTSALQALCIPLLQRIATGCCGTLVNTKVAVFVPAGGATVLSRRYSVFPLMRRVRCAGENGTFDEPPDDGTHKIHFRMIEATSRPLLAALLQGTLMPVLSYSVCGSVPISCVCDGVDGSRTYSESKMSE</sequence>
<reference evidence="1 2" key="1">
    <citation type="submission" date="2013-07" db="EMBL/GenBank/DDBJ databases">
        <authorList>
            <person name="Stoco P.H."/>
            <person name="Wagner G."/>
            <person name="Gerber A."/>
            <person name="Zaha A."/>
            <person name="Thompson C."/>
            <person name="Bartholomeu D.C."/>
            <person name="Luckemeyer D.D."/>
            <person name="Bahia D."/>
            <person name="Loreto E."/>
            <person name="Prestes E.B."/>
            <person name="Lima F.M."/>
            <person name="Rodrigues-Luiz G."/>
            <person name="Vallejo G.A."/>
            <person name="Filho J.F."/>
            <person name="Monteiro K.M."/>
            <person name="Tyler K.M."/>
            <person name="de Almeida L.G."/>
            <person name="Ortiz M.F."/>
            <person name="Siervo M.A."/>
            <person name="de Moraes M.H."/>
            <person name="Cunha O.L."/>
            <person name="Mendonca-Neto R."/>
            <person name="Silva R."/>
            <person name="Teixeira S.M."/>
            <person name="Murta S.M."/>
            <person name="Sincero T.C."/>
            <person name="Mendes T.A."/>
            <person name="Urmenyi T.P."/>
            <person name="Silva V.G."/>
            <person name="da Rocha W.D."/>
            <person name="Andersson B."/>
            <person name="Romanha A.J."/>
            <person name="Steindel M."/>
            <person name="de Vasconcelos A.T."/>
            <person name="Grisard E.C."/>
        </authorList>
    </citation>
    <scope>NUCLEOTIDE SEQUENCE [LARGE SCALE GENOMIC DNA]</scope>
    <source>
        <strain evidence="1 2">SC58</strain>
    </source>
</reference>
<gene>
    <name evidence="1" type="ORF">TRSC58_05888</name>
</gene>
<dbReference type="OrthoDB" id="241640at2759"/>
<protein>
    <submittedName>
        <fullName evidence="1">Uncharacterized protein</fullName>
    </submittedName>
</protein>
<dbReference type="Proteomes" id="UP000031737">
    <property type="component" value="Unassembled WGS sequence"/>
</dbReference>
<name>A0A061IUV6_TRYRA</name>
<comment type="caution">
    <text evidence="1">The sequence shown here is derived from an EMBL/GenBank/DDBJ whole genome shotgun (WGS) entry which is preliminary data.</text>
</comment>
<dbReference type="AlphaFoldDB" id="A0A061IUV6"/>
<accession>A0A061IUV6</accession>